<feature type="region of interest" description="Disordered" evidence="1">
    <location>
        <begin position="704"/>
        <end position="747"/>
    </location>
</feature>
<reference evidence="3" key="1">
    <citation type="journal article" date="2019" name="Int. J. Syst. Evol. Microbiol.">
        <title>The Global Catalogue of Microorganisms (GCM) 10K type strain sequencing project: providing services to taxonomists for standard genome sequencing and annotation.</title>
        <authorList>
            <consortium name="The Broad Institute Genomics Platform"/>
            <consortium name="The Broad Institute Genome Sequencing Center for Infectious Disease"/>
            <person name="Wu L."/>
            <person name="Ma J."/>
        </authorList>
    </citation>
    <scope>NUCLEOTIDE SEQUENCE [LARGE SCALE GENOMIC DNA]</scope>
    <source>
        <strain evidence="3">JCM 17804</strain>
    </source>
</reference>
<evidence type="ECO:0000313" key="2">
    <source>
        <dbReference type="EMBL" id="GAA4351447.1"/>
    </source>
</evidence>
<keyword evidence="3" id="KW-1185">Reference proteome</keyword>
<proteinExistence type="predicted"/>
<name>A0ABP8I565_9BURK</name>
<feature type="region of interest" description="Disordered" evidence="1">
    <location>
        <begin position="655"/>
        <end position="687"/>
    </location>
</feature>
<evidence type="ECO:0000313" key="3">
    <source>
        <dbReference type="Proteomes" id="UP001500975"/>
    </source>
</evidence>
<gene>
    <name evidence="2" type="ORF">GCM10023165_39660</name>
</gene>
<dbReference type="PANTHER" id="PTHR39431:SF1">
    <property type="entry name" value="FRPA_C-RELATED PROTEIN"/>
    <property type="match status" value="1"/>
</dbReference>
<accession>A0ABP8I565</accession>
<dbReference type="Proteomes" id="UP001500975">
    <property type="component" value="Unassembled WGS sequence"/>
</dbReference>
<evidence type="ECO:0000256" key="1">
    <source>
        <dbReference type="SAM" id="MobiDB-lite"/>
    </source>
</evidence>
<feature type="compositionally biased region" description="Basic residues" evidence="1">
    <location>
        <begin position="655"/>
        <end position="684"/>
    </location>
</feature>
<protein>
    <submittedName>
        <fullName evidence="2">Uncharacterized protein</fullName>
    </submittedName>
</protein>
<sequence length="747" mass="82142">MANALTLSKLDQYGALLQAGDVDGFYKALIDEGYKYAGWAEGVARGDTLTGASAREYLNGSALMGLGIDACKDLSFQKTEKIVYDMADGYFKTLRNIAENSEGVLNRDVSFKETYSFHEKAFKDNNLGIDNWTLKTPFDIIKETQGEQAAEERWEKLRDTGGTGWDGLWESVRLSKEMGQHAFSPDSSISDRAREWMDKAPGTANWEQISRAIGALGKAFKNTRIPGVDMIDPITGLPWSDIDRLVDQFFDTARAWRQPVDPLMLDLDGDGLELKRADGSILFDHNTDTIRTGTGWIGSDDGILVRDLNANGTIDSGRELFGIDTLKRDGKNAVNGFDALGDLDSNADGQLDAADLAWGSLQVWRDLDQDGVTDVGELVGLDALGINRIGLNGSATNMTGGTQAGTTVNGNFIAQSASFTREVEGVQVTRTVGAVDLESNAFYREFTVAVPLTEQARSLPGMQGSGRARDLAEAVSLSPALGVSLAAFSSATTRDTQRALLDGLLTDWAQSSDYWQSLETTLDGNVKISGLPTSMTEAQYRNLVGVLEVFNGERFYSTGANGTTMTAGTTKTGTIDTATNITRAGYGIAPPAAQLALLQQSYDALKESVYSALVLQTRLKPYLDAIELTIDENGIRFDTTALASLLDQPVWRERQRHAQRRSRQRHLARWRGRRHPARRRRQRHPGGWPLRHLERVLRRLGQRHLPIRPRRRAGPDRRQGHDRGQHRCRVLGPGRLGRPALVPSSRP</sequence>
<comment type="caution">
    <text evidence="2">The sequence shown here is derived from an EMBL/GenBank/DDBJ whole genome shotgun (WGS) entry which is preliminary data.</text>
</comment>
<feature type="compositionally biased region" description="Basic and acidic residues" evidence="1">
    <location>
        <begin position="713"/>
        <end position="725"/>
    </location>
</feature>
<dbReference type="EMBL" id="BAABGJ010000075">
    <property type="protein sequence ID" value="GAA4351447.1"/>
    <property type="molecule type" value="Genomic_DNA"/>
</dbReference>
<dbReference type="PANTHER" id="PTHR39431">
    <property type="entry name" value="FRPA/C-RELATED PROTEIN"/>
    <property type="match status" value="1"/>
</dbReference>
<organism evidence="2 3">
    <name type="scientific">Variovorax defluvii</name>
    <dbReference type="NCBI Taxonomy" id="913761"/>
    <lineage>
        <taxon>Bacteria</taxon>
        <taxon>Pseudomonadati</taxon>
        <taxon>Pseudomonadota</taxon>
        <taxon>Betaproteobacteria</taxon>
        <taxon>Burkholderiales</taxon>
        <taxon>Comamonadaceae</taxon>
        <taxon>Variovorax</taxon>
    </lineage>
</organism>